<protein>
    <submittedName>
        <fullName evidence="1">Uncharacterized protein</fullName>
    </submittedName>
</protein>
<organism evidence="1">
    <name type="scientific">marine sediment metagenome</name>
    <dbReference type="NCBI Taxonomy" id="412755"/>
    <lineage>
        <taxon>unclassified sequences</taxon>
        <taxon>metagenomes</taxon>
        <taxon>ecological metagenomes</taxon>
    </lineage>
</organism>
<feature type="non-terminal residue" evidence="1">
    <location>
        <position position="1"/>
    </location>
</feature>
<dbReference type="AlphaFoldDB" id="A0A0F9C404"/>
<comment type="caution">
    <text evidence="1">The sequence shown here is derived from an EMBL/GenBank/DDBJ whole genome shotgun (WGS) entry which is preliminary data.</text>
</comment>
<name>A0A0F9C404_9ZZZZ</name>
<gene>
    <name evidence="1" type="ORF">LCGC14_2450240</name>
</gene>
<dbReference type="InterPro" id="IPR027417">
    <property type="entry name" value="P-loop_NTPase"/>
</dbReference>
<reference evidence="1" key="1">
    <citation type="journal article" date="2015" name="Nature">
        <title>Complex archaea that bridge the gap between prokaryotes and eukaryotes.</title>
        <authorList>
            <person name="Spang A."/>
            <person name="Saw J.H."/>
            <person name="Jorgensen S.L."/>
            <person name="Zaremba-Niedzwiedzka K."/>
            <person name="Martijn J."/>
            <person name="Lind A.E."/>
            <person name="van Eijk R."/>
            <person name="Schleper C."/>
            <person name="Guy L."/>
            <person name="Ettema T.J."/>
        </authorList>
    </citation>
    <scope>NUCLEOTIDE SEQUENCE</scope>
</reference>
<dbReference type="EMBL" id="LAZR01037902">
    <property type="protein sequence ID" value="KKL20962.1"/>
    <property type="molecule type" value="Genomic_DNA"/>
</dbReference>
<sequence length="75" mass="8582">VYLSNDFNLLTRLQSEDRVHRPGQARNVTYLDVLATGPDGGRTIDGAILRALRKKEEIARWTTDAWRRALLDEES</sequence>
<proteinExistence type="predicted"/>
<dbReference type="SUPFAM" id="SSF52540">
    <property type="entry name" value="P-loop containing nucleoside triphosphate hydrolases"/>
    <property type="match status" value="1"/>
</dbReference>
<dbReference type="Gene3D" id="3.40.50.300">
    <property type="entry name" value="P-loop containing nucleotide triphosphate hydrolases"/>
    <property type="match status" value="1"/>
</dbReference>
<accession>A0A0F9C404</accession>
<evidence type="ECO:0000313" key="1">
    <source>
        <dbReference type="EMBL" id="KKL20962.1"/>
    </source>
</evidence>